<evidence type="ECO:0000313" key="1">
    <source>
        <dbReference type="EMBL" id="VDL74518.1"/>
    </source>
</evidence>
<keyword evidence="2" id="KW-1185">Reference proteome</keyword>
<reference evidence="3" key="1">
    <citation type="submission" date="2017-02" db="UniProtKB">
        <authorList>
            <consortium name="WormBaseParasite"/>
        </authorList>
    </citation>
    <scope>IDENTIFICATION</scope>
</reference>
<accession>A0A0N4Y4S7</accession>
<organism evidence="3">
    <name type="scientific">Nippostrongylus brasiliensis</name>
    <name type="common">Rat hookworm</name>
    <dbReference type="NCBI Taxonomy" id="27835"/>
    <lineage>
        <taxon>Eukaryota</taxon>
        <taxon>Metazoa</taxon>
        <taxon>Ecdysozoa</taxon>
        <taxon>Nematoda</taxon>
        <taxon>Chromadorea</taxon>
        <taxon>Rhabditida</taxon>
        <taxon>Rhabditina</taxon>
        <taxon>Rhabditomorpha</taxon>
        <taxon>Strongyloidea</taxon>
        <taxon>Heligmosomidae</taxon>
        <taxon>Nippostrongylus</taxon>
    </lineage>
</organism>
<proteinExistence type="predicted"/>
<dbReference type="WBParaSite" id="NBR_0001092801-mRNA-1">
    <property type="protein sequence ID" value="NBR_0001092801-mRNA-1"/>
    <property type="gene ID" value="NBR_0001092801"/>
</dbReference>
<protein>
    <submittedName>
        <fullName evidence="3">Transposase</fullName>
    </submittedName>
</protein>
<gene>
    <name evidence="1" type="ORF">NBR_LOCUS10929</name>
</gene>
<evidence type="ECO:0000313" key="2">
    <source>
        <dbReference type="Proteomes" id="UP000271162"/>
    </source>
</evidence>
<name>A0A0N4Y4S7_NIPBR</name>
<reference evidence="1 2" key="2">
    <citation type="submission" date="2018-11" db="EMBL/GenBank/DDBJ databases">
        <authorList>
            <consortium name="Pathogen Informatics"/>
        </authorList>
    </citation>
    <scope>NUCLEOTIDE SEQUENCE [LARGE SCALE GENOMIC DNA]</scope>
</reference>
<sequence length="116" mass="13497">MERDTGRRREPGEKVLLVLIENEDGDTRGRDPMGHKSTSQILTIPRLVGLKRSAAVDENERHQWVGQMIVLDEHLTHLRRLVAVVSLPPTTDGVEDDWSFLRQRGFRHESEHIKWR</sequence>
<dbReference type="Proteomes" id="UP000271162">
    <property type="component" value="Unassembled WGS sequence"/>
</dbReference>
<dbReference type="EMBL" id="UYSL01020416">
    <property type="protein sequence ID" value="VDL74518.1"/>
    <property type="molecule type" value="Genomic_DNA"/>
</dbReference>
<dbReference type="AlphaFoldDB" id="A0A0N4Y4S7"/>
<evidence type="ECO:0000313" key="3">
    <source>
        <dbReference type="WBParaSite" id="NBR_0001092801-mRNA-1"/>
    </source>
</evidence>